<dbReference type="Gene3D" id="2.60.120.200">
    <property type="match status" value="1"/>
</dbReference>
<dbReference type="OrthoDB" id="6143732at2759"/>
<keyword evidence="4" id="KW-1185">Reference proteome</keyword>
<dbReference type="SMART" id="SM00137">
    <property type="entry name" value="MAM"/>
    <property type="match status" value="1"/>
</dbReference>
<dbReference type="SUPFAM" id="SSF49899">
    <property type="entry name" value="Concanavalin A-like lectins/glucanases"/>
    <property type="match status" value="1"/>
</dbReference>
<organism evidence="3 4">
    <name type="scientific">Mytilus edulis</name>
    <name type="common">Blue mussel</name>
    <dbReference type="NCBI Taxonomy" id="6550"/>
    <lineage>
        <taxon>Eukaryota</taxon>
        <taxon>Metazoa</taxon>
        <taxon>Spiralia</taxon>
        <taxon>Lophotrochozoa</taxon>
        <taxon>Mollusca</taxon>
        <taxon>Bivalvia</taxon>
        <taxon>Autobranchia</taxon>
        <taxon>Pteriomorphia</taxon>
        <taxon>Mytilida</taxon>
        <taxon>Mytiloidea</taxon>
        <taxon>Mytilidae</taxon>
        <taxon>Mytilinae</taxon>
        <taxon>Mytilus</taxon>
    </lineage>
</organism>
<reference evidence="3" key="1">
    <citation type="submission" date="2021-03" db="EMBL/GenBank/DDBJ databases">
        <authorList>
            <person name="Bekaert M."/>
        </authorList>
    </citation>
    <scope>NUCLEOTIDE SEQUENCE</scope>
</reference>
<dbReference type="InterPro" id="IPR013320">
    <property type="entry name" value="ConA-like_dom_sf"/>
</dbReference>
<feature type="transmembrane region" description="Helical" evidence="1">
    <location>
        <begin position="257"/>
        <end position="284"/>
    </location>
</feature>
<gene>
    <name evidence="3" type="ORF">MEDL_44973</name>
</gene>
<evidence type="ECO:0000256" key="1">
    <source>
        <dbReference type="SAM" id="Phobius"/>
    </source>
</evidence>
<evidence type="ECO:0000313" key="3">
    <source>
        <dbReference type="EMBL" id="CAG2232247.1"/>
    </source>
</evidence>
<dbReference type="Proteomes" id="UP000683360">
    <property type="component" value="Unassembled WGS sequence"/>
</dbReference>
<keyword evidence="1" id="KW-0472">Membrane</keyword>
<name>A0A8S3TPF4_MYTED</name>
<dbReference type="InterPro" id="IPR000998">
    <property type="entry name" value="MAM_dom"/>
</dbReference>
<dbReference type="AlphaFoldDB" id="A0A8S3TPF4"/>
<evidence type="ECO:0000259" key="2">
    <source>
        <dbReference type="PROSITE" id="PS50060"/>
    </source>
</evidence>
<protein>
    <recommendedName>
        <fullName evidence="2">MAM domain-containing protein</fullName>
    </recommendedName>
</protein>
<proteinExistence type="predicted"/>
<evidence type="ECO:0000313" key="4">
    <source>
        <dbReference type="Proteomes" id="UP000683360"/>
    </source>
</evidence>
<dbReference type="EMBL" id="CAJPWZ010002172">
    <property type="protein sequence ID" value="CAG2232247.1"/>
    <property type="molecule type" value="Genomic_DNA"/>
</dbReference>
<dbReference type="PROSITE" id="PS50060">
    <property type="entry name" value="MAM_2"/>
    <property type="match status" value="1"/>
</dbReference>
<keyword evidence="1" id="KW-1133">Transmembrane helix</keyword>
<sequence length="311" mass="35887">MVISFYDKWIQHIDRCIWTRSSLRWHWNRLQQRDSKDVLGLGISCLSKSENGALHKNCEGECNQMNSIQKYYFHHEIHHEKGTRVSTFESDLGDWMNVSSIGSSWHRSNQFDDHTMIATHGTKGYSMAALSIYGTAGTALVYTNISFMEPICLSLWYQFYHNAYDCSFSIYKITDGNQTLLFTVDGNFTFYNKWINISVDVYGQDPFKMALEADFKQRDSTDARWIIIDDTSIAYRPCQDKSQTTNLEKISTESSTMFGAGIPVIIISTMVVMIVAAVVIIVIVCNRKRRAKNQTMSDSSEYNCRRNYRFV</sequence>
<dbReference type="GO" id="GO:0016020">
    <property type="term" value="C:membrane"/>
    <property type="evidence" value="ECO:0007669"/>
    <property type="project" value="InterPro"/>
</dbReference>
<keyword evidence="1" id="KW-0812">Transmembrane</keyword>
<accession>A0A8S3TPF4</accession>
<comment type="caution">
    <text evidence="3">The sequence shown here is derived from an EMBL/GenBank/DDBJ whole genome shotgun (WGS) entry which is preliminary data.</text>
</comment>
<feature type="domain" description="MAM" evidence="2">
    <location>
        <begin position="43"/>
        <end position="240"/>
    </location>
</feature>